<dbReference type="InterPro" id="IPR051603">
    <property type="entry name" value="Zinc-ADH_QOR/CCCR"/>
</dbReference>
<name>A0A7K1SGU2_9BACT</name>
<dbReference type="SUPFAM" id="SSF51735">
    <property type="entry name" value="NAD(P)-binding Rossmann-fold domains"/>
    <property type="match status" value="1"/>
</dbReference>
<comment type="subunit">
    <text evidence="2">Homotetramer.</text>
</comment>
<dbReference type="GO" id="GO:0008270">
    <property type="term" value="F:zinc ion binding"/>
    <property type="evidence" value="ECO:0007669"/>
    <property type="project" value="InterPro"/>
</dbReference>
<dbReference type="SUPFAM" id="SSF50129">
    <property type="entry name" value="GroES-like"/>
    <property type="match status" value="1"/>
</dbReference>
<gene>
    <name evidence="7" type="ORF">GO755_23490</name>
</gene>
<keyword evidence="5" id="KW-0694">RNA-binding</keyword>
<comment type="caution">
    <text evidence="7">The sequence shown here is derived from an EMBL/GenBank/DDBJ whole genome shotgun (WGS) entry which is preliminary data.</text>
</comment>
<sequence length="327" mass="34357">MKALILEEYNTSFQVSDLEKPIAGQGQVLVKISASGVNPLDLKIKAGQAAHTQTRLPAVLGIDMAGVVEAVGEGVTSFKPGDEVYGMIGGIAGIQGSLAEYAAVDANLLALKPENLTMREAAALPLIFITAWEGLVDRANVQSGKTVLIQGGAGGVGHIAIQLAKAKGAQVFATVSPEKSEFVKQYGAIPIDHTGFSVDAYVQEFTAGEGFDIILDTVGSTVLDASFNAVKQYTGHIISILGWGTHSLAPLSFRGATYSGVFTLYPLISGKGRAHQGAILKEATALVEAGKLSPFIDDKRYTFETIADAYTAMEQRTAKGKVIIDVD</sequence>
<evidence type="ECO:0000256" key="1">
    <source>
        <dbReference type="ARBA" id="ARBA00004496"/>
    </source>
</evidence>
<dbReference type="InterPro" id="IPR036291">
    <property type="entry name" value="NAD(P)-bd_dom_sf"/>
</dbReference>
<dbReference type="InterPro" id="IPR013154">
    <property type="entry name" value="ADH-like_N"/>
</dbReference>
<evidence type="ECO:0000313" key="8">
    <source>
        <dbReference type="Proteomes" id="UP000436006"/>
    </source>
</evidence>
<dbReference type="PANTHER" id="PTHR44154:SF1">
    <property type="entry name" value="QUINONE OXIDOREDUCTASE"/>
    <property type="match status" value="1"/>
</dbReference>
<dbReference type="InterPro" id="IPR011032">
    <property type="entry name" value="GroES-like_sf"/>
</dbReference>
<evidence type="ECO:0000256" key="2">
    <source>
        <dbReference type="ARBA" id="ARBA00011881"/>
    </source>
</evidence>
<evidence type="ECO:0000256" key="5">
    <source>
        <dbReference type="ARBA" id="ARBA00022884"/>
    </source>
</evidence>
<dbReference type="GO" id="GO:0003723">
    <property type="term" value="F:RNA binding"/>
    <property type="evidence" value="ECO:0007669"/>
    <property type="project" value="UniProtKB-KW"/>
</dbReference>
<dbReference type="InterPro" id="IPR002364">
    <property type="entry name" value="Quin_OxRdtase/zeta-crystal_CS"/>
</dbReference>
<dbReference type="Pfam" id="PF08240">
    <property type="entry name" value="ADH_N"/>
    <property type="match status" value="1"/>
</dbReference>
<evidence type="ECO:0000256" key="4">
    <source>
        <dbReference type="ARBA" id="ARBA00022857"/>
    </source>
</evidence>
<feature type="domain" description="Enoyl reductase (ER)" evidence="6">
    <location>
        <begin position="10"/>
        <end position="324"/>
    </location>
</feature>
<dbReference type="RefSeq" id="WP_157587740.1">
    <property type="nucleotide sequence ID" value="NZ_WPIN01000009.1"/>
</dbReference>
<keyword evidence="3" id="KW-0963">Cytoplasm</keyword>
<dbReference type="Gene3D" id="3.40.50.720">
    <property type="entry name" value="NAD(P)-binding Rossmann-like Domain"/>
    <property type="match status" value="1"/>
</dbReference>
<dbReference type="CDD" id="cd08272">
    <property type="entry name" value="MDR6"/>
    <property type="match status" value="1"/>
</dbReference>
<dbReference type="GO" id="GO:0005737">
    <property type="term" value="C:cytoplasm"/>
    <property type="evidence" value="ECO:0007669"/>
    <property type="project" value="UniProtKB-SubCell"/>
</dbReference>
<keyword evidence="4" id="KW-0521">NADP</keyword>
<evidence type="ECO:0000313" key="7">
    <source>
        <dbReference type="EMBL" id="MVM33025.1"/>
    </source>
</evidence>
<dbReference type="Pfam" id="PF13602">
    <property type="entry name" value="ADH_zinc_N_2"/>
    <property type="match status" value="1"/>
</dbReference>
<evidence type="ECO:0000259" key="6">
    <source>
        <dbReference type="SMART" id="SM00829"/>
    </source>
</evidence>
<organism evidence="7 8">
    <name type="scientific">Spirosoma arboris</name>
    <dbReference type="NCBI Taxonomy" id="2682092"/>
    <lineage>
        <taxon>Bacteria</taxon>
        <taxon>Pseudomonadati</taxon>
        <taxon>Bacteroidota</taxon>
        <taxon>Cytophagia</taxon>
        <taxon>Cytophagales</taxon>
        <taxon>Cytophagaceae</taxon>
        <taxon>Spirosoma</taxon>
    </lineage>
</organism>
<dbReference type="SMART" id="SM00829">
    <property type="entry name" value="PKS_ER"/>
    <property type="match status" value="1"/>
</dbReference>
<proteinExistence type="predicted"/>
<dbReference type="Gene3D" id="3.90.180.10">
    <property type="entry name" value="Medium-chain alcohol dehydrogenases, catalytic domain"/>
    <property type="match status" value="1"/>
</dbReference>
<dbReference type="EMBL" id="WPIN01000009">
    <property type="protein sequence ID" value="MVM33025.1"/>
    <property type="molecule type" value="Genomic_DNA"/>
</dbReference>
<accession>A0A7K1SGU2</accession>
<protein>
    <submittedName>
        <fullName evidence="7">Zinc-binding dehydrogenase</fullName>
    </submittedName>
</protein>
<dbReference type="GO" id="GO:0016491">
    <property type="term" value="F:oxidoreductase activity"/>
    <property type="evidence" value="ECO:0007669"/>
    <property type="project" value="InterPro"/>
</dbReference>
<dbReference type="AlphaFoldDB" id="A0A7K1SGU2"/>
<keyword evidence="8" id="KW-1185">Reference proteome</keyword>
<dbReference type="InterPro" id="IPR020843">
    <property type="entry name" value="ER"/>
</dbReference>
<dbReference type="PANTHER" id="PTHR44154">
    <property type="entry name" value="QUINONE OXIDOREDUCTASE"/>
    <property type="match status" value="1"/>
</dbReference>
<evidence type="ECO:0000256" key="3">
    <source>
        <dbReference type="ARBA" id="ARBA00022490"/>
    </source>
</evidence>
<dbReference type="PROSITE" id="PS01162">
    <property type="entry name" value="QOR_ZETA_CRYSTAL"/>
    <property type="match status" value="1"/>
</dbReference>
<comment type="subcellular location">
    <subcellularLocation>
        <location evidence="1">Cytoplasm</location>
    </subcellularLocation>
</comment>
<dbReference type="Proteomes" id="UP000436006">
    <property type="component" value="Unassembled WGS sequence"/>
</dbReference>
<reference evidence="7 8" key="1">
    <citation type="submission" date="2019-12" db="EMBL/GenBank/DDBJ databases">
        <title>Spirosoma sp. HMF4905 genome sequencing and assembly.</title>
        <authorList>
            <person name="Kang H."/>
            <person name="Cha I."/>
            <person name="Kim H."/>
            <person name="Joh K."/>
        </authorList>
    </citation>
    <scope>NUCLEOTIDE SEQUENCE [LARGE SCALE GENOMIC DNA]</scope>
    <source>
        <strain evidence="7 8">HMF4905</strain>
    </source>
</reference>